<dbReference type="InterPro" id="IPR000182">
    <property type="entry name" value="GNAT_dom"/>
</dbReference>
<comment type="caution">
    <text evidence="2">The sequence shown here is derived from an EMBL/GenBank/DDBJ whole genome shotgun (WGS) entry which is preliminary data.</text>
</comment>
<keyword evidence="2" id="KW-0808">Transferase</keyword>
<organism evidence="2 3">
    <name type="scientific">Siculibacillus lacustris</name>
    <dbReference type="NCBI Taxonomy" id="1549641"/>
    <lineage>
        <taxon>Bacteria</taxon>
        <taxon>Pseudomonadati</taxon>
        <taxon>Pseudomonadota</taxon>
        <taxon>Alphaproteobacteria</taxon>
        <taxon>Hyphomicrobiales</taxon>
        <taxon>Ancalomicrobiaceae</taxon>
        <taxon>Siculibacillus</taxon>
    </lineage>
</organism>
<keyword evidence="3" id="KW-1185">Reference proteome</keyword>
<dbReference type="EMBL" id="SJFN01000005">
    <property type="protein sequence ID" value="TBW40089.1"/>
    <property type="molecule type" value="Genomic_DNA"/>
</dbReference>
<dbReference type="SUPFAM" id="SSF55729">
    <property type="entry name" value="Acyl-CoA N-acyltransferases (Nat)"/>
    <property type="match status" value="1"/>
</dbReference>
<dbReference type="PROSITE" id="PS51186">
    <property type="entry name" value="GNAT"/>
    <property type="match status" value="1"/>
</dbReference>
<dbReference type="CDD" id="cd04301">
    <property type="entry name" value="NAT_SF"/>
    <property type="match status" value="1"/>
</dbReference>
<dbReference type="AlphaFoldDB" id="A0A4Q9VVC9"/>
<evidence type="ECO:0000259" key="1">
    <source>
        <dbReference type="PROSITE" id="PS51186"/>
    </source>
</evidence>
<dbReference type="InterPro" id="IPR016181">
    <property type="entry name" value="Acyl_CoA_acyltransferase"/>
</dbReference>
<dbReference type="Pfam" id="PF00583">
    <property type="entry name" value="Acetyltransf_1"/>
    <property type="match status" value="1"/>
</dbReference>
<dbReference type="OrthoDB" id="7843527at2"/>
<dbReference type="Gene3D" id="3.40.630.30">
    <property type="match status" value="1"/>
</dbReference>
<name>A0A4Q9VVC9_9HYPH</name>
<dbReference type="Proteomes" id="UP000292781">
    <property type="component" value="Unassembled WGS sequence"/>
</dbReference>
<protein>
    <submittedName>
        <fullName evidence="2">GNAT family N-acetyltransferase</fullName>
    </submittedName>
</protein>
<sequence>MLRCGRKDEIMSDPSLSGTIRKLWVGDTAAFREHLMRLDPATRRNRFGMAASDAFVARYAETSFSTDTAIHGLFVGEAIVGCGELRLGGSDSAAAEAAFSVESDWQGRGFGTRLMARVLLTARNRRIRRLYMNCLASNRQMQHLARRNGAELEWDGGDVVGLLVPETPSPASVLAEAMRDSFGWATAVVEMQKRVLPRRPFGPTA</sequence>
<reference evidence="2 3" key="1">
    <citation type="submission" date="2019-02" db="EMBL/GenBank/DDBJ databases">
        <title>Siculibacillus lacustris gen. nov., sp. nov., a new rosette-forming bacterium isolated from a freshwater crater lake (Lake St. Ana, Romania).</title>
        <authorList>
            <person name="Felfoldi T."/>
            <person name="Marton Z."/>
            <person name="Szabo A."/>
            <person name="Mentes A."/>
            <person name="Boka K."/>
            <person name="Marialigeti K."/>
            <person name="Mathe I."/>
            <person name="Koncz M."/>
            <person name="Schumann P."/>
            <person name="Toth E."/>
        </authorList>
    </citation>
    <scope>NUCLEOTIDE SEQUENCE [LARGE SCALE GENOMIC DNA]</scope>
    <source>
        <strain evidence="2 3">SA-279</strain>
    </source>
</reference>
<evidence type="ECO:0000313" key="3">
    <source>
        <dbReference type="Proteomes" id="UP000292781"/>
    </source>
</evidence>
<evidence type="ECO:0000313" key="2">
    <source>
        <dbReference type="EMBL" id="TBW40089.1"/>
    </source>
</evidence>
<feature type="domain" description="N-acetyltransferase" evidence="1">
    <location>
        <begin position="18"/>
        <end position="165"/>
    </location>
</feature>
<dbReference type="GO" id="GO:0016747">
    <property type="term" value="F:acyltransferase activity, transferring groups other than amino-acyl groups"/>
    <property type="evidence" value="ECO:0007669"/>
    <property type="project" value="InterPro"/>
</dbReference>
<accession>A0A4Q9VVC9</accession>
<proteinExistence type="predicted"/>
<gene>
    <name evidence="2" type="ORF">EYW49_05330</name>
</gene>